<dbReference type="GO" id="GO:0005524">
    <property type="term" value="F:ATP binding"/>
    <property type="evidence" value="ECO:0007669"/>
    <property type="project" value="UniProtKB-KW"/>
</dbReference>
<dbReference type="SUPFAM" id="SSF52540">
    <property type="entry name" value="P-loop containing nucleoside triphosphate hydrolases"/>
    <property type="match status" value="2"/>
</dbReference>
<evidence type="ECO:0000256" key="5">
    <source>
        <dbReference type="ARBA" id="ARBA00022737"/>
    </source>
</evidence>
<dbReference type="GO" id="GO:0043190">
    <property type="term" value="C:ATP-binding cassette (ABC) transporter complex"/>
    <property type="evidence" value="ECO:0007669"/>
    <property type="project" value="TreeGrafter"/>
</dbReference>
<dbReference type="RefSeq" id="WP_077854719.1">
    <property type="nucleotide sequence ID" value="NZ_JABTDW010000001.1"/>
</dbReference>
<evidence type="ECO:0000259" key="11">
    <source>
        <dbReference type="PROSITE" id="PS50893"/>
    </source>
</evidence>
<keyword evidence="4" id="KW-1003">Cell membrane</keyword>
<evidence type="ECO:0000256" key="3">
    <source>
        <dbReference type="ARBA" id="ARBA00022448"/>
    </source>
</evidence>
<dbReference type="InterPro" id="IPR015856">
    <property type="entry name" value="ABC_transpr_CbiO/EcfA_su"/>
</dbReference>
<reference evidence="12" key="1">
    <citation type="submission" date="2020-06" db="EMBL/GenBank/DDBJ databases">
        <title>Genomic insights into acetone-butanol-ethanol (ABE) fermentation by sequencing solventogenic clostridia strains.</title>
        <authorList>
            <person name="Brown S."/>
        </authorList>
    </citation>
    <scope>NUCLEOTIDE SEQUENCE</scope>
    <source>
        <strain evidence="12">DJ123</strain>
    </source>
</reference>
<keyword evidence="8" id="KW-1278">Translocase</keyword>
<dbReference type="CDD" id="cd03226">
    <property type="entry name" value="ABC_cobalt_CbiO_domain2"/>
    <property type="match status" value="1"/>
</dbReference>
<protein>
    <submittedName>
        <fullName evidence="12">Energy-coupling factor transport system ATP-binding protein</fullName>
        <ecNumber evidence="12">3.6.3.-</ecNumber>
    </submittedName>
</protein>
<evidence type="ECO:0000313" key="12">
    <source>
        <dbReference type="EMBL" id="NSB12315.1"/>
    </source>
</evidence>
<gene>
    <name evidence="12" type="ORF">BCD95_000574</name>
</gene>
<keyword evidence="6" id="KW-0547">Nucleotide-binding</keyword>
<dbReference type="GO" id="GO:0016887">
    <property type="term" value="F:ATP hydrolysis activity"/>
    <property type="evidence" value="ECO:0007669"/>
    <property type="project" value="InterPro"/>
</dbReference>
<dbReference type="Gene3D" id="3.40.50.300">
    <property type="entry name" value="P-loop containing nucleotide triphosphate hydrolases"/>
    <property type="match status" value="2"/>
</dbReference>
<dbReference type="EC" id="3.6.3.-" evidence="12"/>
<keyword evidence="12" id="KW-0378">Hydrolase</keyword>
<dbReference type="EMBL" id="JABTDW010000001">
    <property type="protein sequence ID" value="NSB12315.1"/>
    <property type="molecule type" value="Genomic_DNA"/>
</dbReference>
<dbReference type="GO" id="GO:0042626">
    <property type="term" value="F:ATPase-coupled transmembrane transporter activity"/>
    <property type="evidence" value="ECO:0007669"/>
    <property type="project" value="TreeGrafter"/>
</dbReference>
<dbReference type="PROSITE" id="PS50893">
    <property type="entry name" value="ABC_TRANSPORTER_2"/>
    <property type="match status" value="2"/>
</dbReference>
<dbReference type="InterPro" id="IPR027417">
    <property type="entry name" value="P-loop_NTPase"/>
</dbReference>
<comment type="function">
    <text evidence="10">Probably part of an ABC transporter complex. Responsible for energy coupling to the transport system.</text>
</comment>
<comment type="subcellular location">
    <subcellularLocation>
        <location evidence="1">Cell membrane</location>
        <topology evidence="1">Peripheral membrane protein</topology>
    </subcellularLocation>
</comment>
<dbReference type="InterPro" id="IPR003439">
    <property type="entry name" value="ABC_transporter-like_ATP-bd"/>
</dbReference>
<name>A0AAE5H1I5_CLOBE</name>
<feature type="domain" description="ABC transporter" evidence="11">
    <location>
        <begin position="2"/>
        <end position="241"/>
    </location>
</feature>
<dbReference type="PANTHER" id="PTHR43553:SF23">
    <property type="entry name" value="ABC TRANSPORTER ATP-BINDING COMPONENT"/>
    <property type="match status" value="1"/>
</dbReference>
<evidence type="ECO:0000256" key="7">
    <source>
        <dbReference type="ARBA" id="ARBA00022840"/>
    </source>
</evidence>
<dbReference type="AlphaFoldDB" id="A0AAE5H1I5"/>
<dbReference type="Proteomes" id="UP000822184">
    <property type="component" value="Unassembled WGS sequence"/>
</dbReference>
<feature type="domain" description="ABC transporter" evidence="11">
    <location>
        <begin position="263"/>
        <end position="483"/>
    </location>
</feature>
<keyword evidence="7 12" id="KW-0067">ATP-binding</keyword>
<dbReference type="CDD" id="cd03225">
    <property type="entry name" value="ABC_cobalt_CbiO_domain1"/>
    <property type="match status" value="1"/>
</dbReference>
<evidence type="ECO:0000313" key="13">
    <source>
        <dbReference type="Proteomes" id="UP000822184"/>
    </source>
</evidence>
<comment type="similarity">
    <text evidence="2">Belongs to the ABC transporter superfamily.</text>
</comment>
<sequence length="484" mass="55192">MVEIENAAFKYQEKSDNGVYNINLKIKKGECILLCGKSGCGKTTVSRMINGLVPHFYSGEQSGTIKIEDVKVSDIPMYKISEKVGSVFQNPRSQFFNVDTDSEIVFGMENLSYPIDKLKERMNKTIKDLHIEKFLGRSIFELSGGEKQKVAFASIYAMSPEIYVLDEPSSNLDADAIEELKAIITMLKKQGKTIVIAEHRLYYLKDIADRIVYMENGFIRNIYTKNEFLDISENQRKSMGLRTMNLSDINIVKSDDVQRNYVLELKNLSLTYNKKTIISNINLKAAPGEIIGIIGHNGAGKSTFLKTLCGLYKDCNGSIKWNGKEINSKQRLNLSYMVMQDVNYQLFAESVEKECYLGIKEANKDIVESTLKELKIYKYKDRHPNTLSGGQKQRTAVAVSMICNKEIIIFDEPTSGLDYDSMIQVSKLISKLKSYGKIIFVVTHDYEFITLTCSRIVHFDDKKQKDDFVINEENIKKLKNFFII</sequence>
<evidence type="ECO:0000256" key="9">
    <source>
        <dbReference type="ARBA" id="ARBA00023136"/>
    </source>
</evidence>
<accession>A0AAE5H1I5</accession>
<keyword evidence="9" id="KW-0472">Membrane</keyword>
<evidence type="ECO:0000256" key="6">
    <source>
        <dbReference type="ARBA" id="ARBA00022741"/>
    </source>
</evidence>
<evidence type="ECO:0000256" key="4">
    <source>
        <dbReference type="ARBA" id="ARBA00022475"/>
    </source>
</evidence>
<dbReference type="PANTHER" id="PTHR43553">
    <property type="entry name" value="HEAVY METAL TRANSPORTER"/>
    <property type="match status" value="1"/>
</dbReference>
<evidence type="ECO:0000256" key="2">
    <source>
        <dbReference type="ARBA" id="ARBA00005417"/>
    </source>
</evidence>
<evidence type="ECO:0000256" key="10">
    <source>
        <dbReference type="ARBA" id="ARBA00025157"/>
    </source>
</evidence>
<dbReference type="InterPro" id="IPR017871">
    <property type="entry name" value="ABC_transporter-like_CS"/>
</dbReference>
<dbReference type="Pfam" id="PF00005">
    <property type="entry name" value="ABC_tran"/>
    <property type="match status" value="2"/>
</dbReference>
<dbReference type="InterPro" id="IPR003593">
    <property type="entry name" value="AAA+_ATPase"/>
</dbReference>
<dbReference type="PROSITE" id="PS00211">
    <property type="entry name" value="ABC_TRANSPORTER_1"/>
    <property type="match status" value="1"/>
</dbReference>
<dbReference type="InterPro" id="IPR050095">
    <property type="entry name" value="ECF_ABC_transporter_ATP-bd"/>
</dbReference>
<dbReference type="SMART" id="SM00382">
    <property type="entry name" value="AAA"/>
    <property type="match status" value="2"/>
</dbReference>
<comment type="caution">
    <text evidence="12">The sequence shown here is derived from an EMBL/GenBank/DDBJ whole genome shotgun (WGS) entry which is preliminary data.</text>
</comment>
<keyword evidence="5" id="KW-0677">Repeat</keyword>
<proteinExistence type="inferred from homology"/>
<evidence type="ECO:0000256" key="8">
    <source>
        <dbReference type="ARBA" id="ARBA00022967"/>
    </source>
</evidence>
<dbReference type="FunFam" id="3.40.50.300:FF:000224">
    <property type="entry name" value="Energy-coupling factor transporter ATP-binding protein EcfA"/>
    <property type="match status" value="1"/>
</dbReference>
<evidence type="ECO:0000256" key="1">
    <source>
        <dbReference type="ARBA" id="ARBA00004202"/>
    </source>
</evidence>
<keyword evidence="3" id="KW-0813">Transport</keyword>
<organism evidence="12 13">
    <name type="scientific">Clostridium beijerinckii</name>
    <name type="common">Clostridium MP</name>
    <dbReference type="NCBI Taxonomy" id="1520"/>
    <lineage>
        <taxon>Bacteria</taxon>
        <taxon>Bacillati</taxon>
        <taxon>Bacillota</taxon>
        <taxon>Clostridia</taxon>
        <taxon>Eubacteriales</taxon>
        <taxon>Clostridiaceae</taxon>
        <taxon>Clostridium</taxon>
    </lineage>
</organism>